<evidence type="ECO:0000256" key="1">
    <source>
        <dbReference type="ARBA" id="ARBA00009820"/>
    </source>
</evidence>
<comment type="caution">
    <text evidence="3">The sequence shown here is derived from an EMBL/GenBank/DDBJ whole genome shotgun (WGS) entry which is preliminary data.</text>
</comment>
<accession>A0A2T6BXX8</accession>
<dbReference type="Pfam" id="PF07676">
    <property type="entry name" value="PD40"/>
    <property type="match status" value="2"/>
</dbReference>
<dbReference type="SUPFAM" id="SSF82171">
    <property type="entry name" value="DPP6 N-terminal domain-like"/>
    <property type="match status" value="1"/>
</dbReference>
<keyword evidence="4" id="KW-1185">Reference proteome</keyword>
<dbReference type="RefSeq" id="WP_108115017.1">
    <property type="nucleotide sequence ID" value="NZ_QBKT01000005.1"/>
</dbReference>
<dbReference type="PANTHER" id="PTHR36842">
    <property type="entry name" value="PROTEIN TOLB HOMOLOG"/>
    <property type="match status" value="1"/>
</dbReference>
<dbReference type="PANTHER" id="PTHR36842:SF1">
    <property type="entry name" value="PROTEIN TOLB"/>
    <property type="match status" value="1"/>
</dbReference>
<dbReference type="Gene3D" id="2.120.10.30">
    <property type="entry name" value="TolB, C-terminal domain"/>
    <property type="match status" value="1"/>
</dbReference>
<feature type="signal peptide" evidence="2">
    <location>
        <begin position="1"/>
        <end position="22"/>
    </location>
</feature>
<dbReference type="AlphaFoldDB" id="A0A2T6BXX8"/>
<dbReference type="InterPro" id="IPR011659">
    <property type="entry name" value="WD40"/>
</dbReference>
<dbReference type="InterPro" id="IPR015943">
    <property type="entry name" value="WD40/YVTN_repeat-like_dom_sf"/>
</dbReference>
<dbReference type="PROSITE" id="PS51257">
    <property type="entry name" value="PROKAR_LIPOPROTEIN"/>
    <property type="match status" value="1"/>
</dbReference>
<evidence type="ECO:0000313" key="4">
    <source>
        <dbReference type="Proteomes" id="UP000244090"/>
    </source>
</evidence>
<name>A0A2T6BXX8_9FLAO</name>
<dbReference type="OrthoDB" id="9815657at2"/>
<gene>
    <name evidence="3" type="ORF">C8N46_10542</name>
</gene>
<dbReference type="InterPro" id="IPR011042">
    <property type="entry name" value="6-blade_b-propeller_TolB-like"/>
</dbReference>
<feature type="chain" id="PRO_5015648394" evidence="2">
    <location>
        <begin position="23"/>
        <end position="286"/>
    </location>
</feature>
<protein>
    <submittedName>
        <fullName evidence="3">WD40 repeat protein</fullName>
    </submittedName>
</protein>
<organism evidence="3 4">
    <name type="scientific">Kordia periserrulae</name>
    <dbReference type="NCBI Taxonomy" id="701523"/>
    <lineage>
        <taxon>Bacteria</taxon>
        <taxon>Pseudomonadati</taxon>
        <taxon>Bacteroidota</taxon>
        <taxon>Flavobacteriia</taxon>
        <taxon>Flavobacteriales</taxon>
        <taxon>Flavobacteriaceae</taxon>
        <taxon>Kordia</taxon>
    </lineage>
</organism>
<dbReference type="Proteomes" id="UP000244090">
    <property type="component" value="Unassembled WGS sequence"/>
</dbReference>
<evidence type="ECO:0000313" key="3">
    <source>
        <dbReference type="EMBL" id="PTX60886.1"/>
    </source>
</evidence>
<evidence type="ECO:0000256" key="2">
    <source>
        <dbReference type="SAM" id="SignalP"/>
    </source>
</evidence>
<comment type="similarity">
    <text evidence="1">Belongs to the TolB family.</text>
</comment>
<dbReference type="Gene3D" id="2.130.10.10">
    <property type="entry name" value="YVTN repeat-like/Quinoprotein amine dehydrogenase"/>
    <property type="match status" value="2"/>
</dbReference>
<sequence>MKNILVIFTFLLVIFSCQTAQKEEFLFSSNRTGNSDIYLMDVATGETTQLTNSANEEWGPTWITKNTISFLRQEKDQITRVELNLDTKKETAIAHPENCVLDDKNMLYAANGTLQLYLCKSDVFLFDTTTKETTNLTESLQGFSNYPSWSFDGRHVIFTNNSSGTNDIYKVNVQTREIKKLTDYSSNDERGELSPDANYLVFSSDKFQPKNQDILLMNLKTGTLENITNSKGNELIARWSADGKQVYYGSNTDGNWELYRYSLKDKSTKRLTNTDAFDGDPRVFKN</sequence>
<keyword evidence="2" id="KW-0732">Signal</keyword>
<reference evidence="3 4" key="1">
    <citation type="submission" date="2018-04" db="EMBL/GenBank/DDBJ databases">
        <title>Genomic Encyclopedia of Archaeal and Bacterial Type Strains, Phase II (KMG-II): from individual species to whole genera.</title>
        <authorList>
            <person name="Goeker M."/>
        </authorList>
    </citation>
    <scope>NUCLEOTIDE SEQUENCE [LARGE SCALE GENOMIC DNA]</scope>
    <source>
        <strain evidence="3 4">DSM 25731</strain>
    </source>
</reference>
<proteinExistence type="inferred from homology"/>
<dbReference type="EMBL" id="QBKT01000005">
    <property type="protein sequence ID" value="PTX60886.1"/>
    <property type="molecule type" value="Genomic_DNA"/>
</dbReference>